<dbReference type="EMBL" id="LCKO01000001">
    <property type="protein sequence ID" value="KKU01231.1"/>
    <property type="molecule type" value="Genomic_DNA"/>
</dbReference>
<evidence type="ECO:0000313" key="2">
    <source>
        <dbReference type="EMBL" id="KKU01231.1"/>
    </source>
</evidence>
<dbReference type="PROSITE" id="PS51301">
    <property type="entry name" value="KILA_N"/>
    <property type="match status" value="1"/>
</dbReference>
<protein>
    <recommendedName>
        <fullName evidence="1">KilA-N domain-containing protein</fullName>
    </recommendedName>
</protein>
<gene>
    <name evidence="2" type="ORF">UX01_C0001G0075</name>
</gene>
<proteinExistence type="predicted"/>
<dbReference type="InterPro" id="IPR017880">
    <property type="entry name" value="KilA_N"/>
</dbReference>
<dbReference type="InterPro" id="IPR018004">
    <property type="entry name" value="KilA/APSES_HTH"/>
</dbReference>
<name>A0A837IMA6_9BACT</name>
<dbReference type="Pfam" id="PF04383">
    <property type="entry name" value="KilA-N"/>
    <property type="match status" value="1"/>
</dbReference>
<feature type="domain" description="KilA-N" evidence="1">
    <location>
        <begin position="4"/>
        <end position="140"/>
    </location>
</feature>
<accession>A0A837IMA6</accession>
<dbReference type="AlphaFoldDB" id="A0A837IMA6"/>
<comment type="caution">
    <text evidence="2">The sequence shown here is derived from an EMBL/GenBank/DDBJ whole genome shotgun (WGS) entry which is preliminary data.</text>
</comment>
<evidence type="ECO:0000259" key="1">
    <source>
        <dbReference type="PROSITE" id="PS51301"/>
    </source>
</evidence>
<sequence length="277" mass="31973">MVKKRYNLKVKGLEISIFQIDNSDYVSLTDMAKYKDIFRSDYILQNWIRGKHVIEFLGLWEKLYNKNFKPIEFDGFMSESGSNSFVLTPKKWIEKTNAIGIISRVGRGGGTYAHKDIAFEFASWISVEFKLYLIKEFQRLKEEEGLRLEQGWDTKRTLAKINYKIHTDSIKEHIIPTVIPKTKSSTIYANEADVLNVALFGQTAKDWRVKNPNKDGNIRDYANVMQLIILVNLESFNAELIRRGISQSVRLVELNKVAIFQARSLIGNSQINKIGKI</sequence>
<evidence type="ECO:0000313" key="3">
    <source>
        <dbReference type="Proteomes" id="UP000034078"/>
    </source>
</evidence>
<reference evidence="2 3" key="1">
    <citation type="journal article" date="2015" name="Nature">
        <title>rRNA introns, odd ribosomes, and small enigmatic genomes across a large radiation of phyla.</title>
        <authorList>
            <person name="Brown C.T."/>
            <person name="Hug L.A."/>
            <person name="Thomas B.C."/>
            <person name="Sharon I."/>
            <person name="Castelle C.J."/>
            <person name="Singh A."/>
            <person name="Wilkins M.J."/>
            <person name="Williams K.H."/>
            <person name="Banfield J.F."/>
        </authorList>
    </citation>
    <scope>NUCLEOTIDE SEQUENCE [LARGE SCALE GENOMIC DNA]</scope>
</reference>
<organism evidence="2 3">
    <name type="scientific">Candidatus Collierbacteria bacterium GW2011_GWB2_45_17</name>
    <dbReference type="NCBI Taxonomy" id="1618388"/>
    <lineage>
        <taxon>Bacteria</taxon>
        <taxon>Candidatus Collieribacteriota</taxon>
    </lineage>
</organism>
<dbReference type="Proteomes" id="UP000034078">
    <property type="component" value="Unassembled WGS sequence"/>
</dbReference>
<dbReference type="SMART" id="SM01252">
    <property type="entry name" value="KilA-N"/>
    <property type="match status" value="1"/>
</dbReference>